<feature type="coiled-coil region" evidence="1">
    <location>
        <begin position="127"/>
        <end position="175"/>
    </location>
</feature>
<evidence type="ECO:0000313" key="3">
    <source>
        <dbReference type="Proteomes" id="UP000240206"/>
    </source>
</evidence>
<dbReference type="EMBL" id="PXVC01000027">
    <property type="protein sequence ID" value="PSI01589.1"/>
    <property type="molecule type" value="Genomic_DNA"/>
</dbReference>
<evidence type="ECO:0000313" key="2">
    <source>
        <dbReference type="EMBL" id="PSI01589.1"/>
    </source>
</evidence>
<sequence length="220" mass="24930">MNSLALQSLHGQILRFTGVIDRFGGFPQSGRVIQTLCVRELRLASTDQPVTPDHWWFRLREDWAQAGIEPGDTVLFTAKVQRCTKGWDQPIALDGGARYRRQQVVGLGGRIRDVVVTHRAQRHSVVVSELQEQVRSQALLLADAEAQARRLEIHRDALLQDVRELQERLHLVTTRCRILDPATTRSLPPKTRRASDGRRRHSFFAREAMQNGAGFASLGR</sequence>
<keyword evidence="1" id="KW-0175">Coiled coil</keyword>
<proteinExistence type="predicted"/>
<dbReference type="AlphaFoldDB" id="A0A2P7EEQ8"/>
<evidence type="ECO:0000256" key="1">
    <source>
        <dbReference type="SAM" id="Coils"/>
    </source>
</evidence>
<accession>A0A2P7EEQ8</accession>
<gene>
    <name evidence="2" type="ORF">C7K08_07225</name>
</gene>
<name>A0A2P7EEQ8_9SYNE</name>
<keyword evidence="3" id="KW-1185">Reference proteome</keyword>
<dbReference type="Proteomes" id="UP000240206">
    <property type="component" value="Unassembled WGS sequence"/>
</dbReference>
<comment type="caution">
    <text evidence="2">The sequence shown here is derived from an EMBL/GenBank/DDBJ whole genome shotgun (WGS) entry which is preliminary data.</text>
</comment>
<dbReference type="RefSeq" id="WP_106499975.1">
    <property type="nucleotide sequence ID" value="NZ_PXVC01000027.1"/>
</dbReference>
<organism evidence="2 3">
    <name type="scientific">Synechococcus lacustris str. Tous</name>
    <dbReference type="NCBI Taxonomy" id="1910958"/>
    <lineage>
        <taxon>Bacteria</taxon>
        <taxon>Bacillati</taxon>
        <taxon>Cyanobacteriota</taxon>
        <taxon>Cyanophyceae</taxon>
        <taxon>Synechococcales</taxon>
        <taxon>Synechococcaceae</taxon>
        <taxon>Synechococcus</taxon>
    </lineage>
</organism>
<reference evidence="3" key="1">
    <citation type="submission" date="2018-03" db="EMBL/GenBank/DDBJ databases">
        <title>Ecological and genomic features of two cosmopolitan and abundant freshwater picocyanobacteria.</title>
        <authorList>
            <person name="Cabello-Yeves P.J."/>
            <person name="Picazo A."/>
            <person name="Camacho A."/>
            <person name="Callieri C."/>
            <person name="Rosselli R."/>
            <person name="Roda-Garcia J."/>
            <person name="Coutinho F.H."/>
            <person name="Rodriguez-Valera F."/>
        </authorList>
    </citation>
    <scope>NUCLEOTIDE SEQUENCE [LARGE SCALE GENOMIC DNA]</scope>
    <source>
        <strain evidence="3">Tous</strain>
    </source>
</reference>
<protein>
    <submittedName>
        <fullName evidence="2">Uncharacterized protein</fullName>
    </submittedName>
</protein>